<dbReference type="EMBL" id="CAMXCT020000275">
    <property type="protein sequence ID" value="CAL1129864.1"/>
    <property type="molecule type" value="Genomic_DNA"/>
</dbReference>
<dbReference type="EMBL" id="CAMXCT010000275">
    <property type="protein sequence ID" value="CAI3976489.1"/>
    <property type="molecule type" value="Genomic_DNA"/>
</dbReference>
<organism evidence="3">
    <name type="scientific">Cladocopium goreaui</name>
    <dbReference type="NCBI Taxonomy" id="2562237"/>
    <lineage>
        <taxon>Eukaryota</taxon>
        <taxon>Sar</taxon>
        <taxon>Alveolata</taxon>
        <taxon>Dinophyceae</taxon>
        <taxon>Suessiales</taxon>
        <taxon>Symbiodiniaceae</taxon>
        <taxon>Cladocopium</taxon>
    </lineage>
</organism>
<feature type="compositionally biased region" description="Polar residues" evidence="2">
    <location>
        <begin position="1"/>
        <end position="10"/>
    </location>
</feature>
<dbReference type="PANTHER" id="PTHR23159">
    <property type="entry name" value="CENTROSOMAL PROTEIN 2"/>
    <property type="match status" value="1"/>
</dbReference>
<proteinExistence type="predicted"/>
<feature type="compositionally biased region" description="Low complexity" evidence="2">
    <location>
        <begin position="468"/>
        <end position="478"/>
    </location>
</feature>
<dbReference type="Proteomes" id="UP001152797">
    <property type="component" value="Unassembled WGS sequence"/>
</dbReference>
<reference evidence="3" key="1">
    <citation type="submission" date="2022-10" db="EMBL/GenBank/DDBJ databases">
        <authorList>
            <person name="Chen Y."/>
            <person name="Dougan E. K."/>
            <person name="Chan C."/>
            <person name="Rhodes N."/>
            <person name="Thang M."/>
        </authorList>
    </citation>
    <scope>NUCLEOTIDE SEQUENCE</scope>
</reference>
<reference evidence="4 5" key="2">
    <citation type="submission" date="2024-05" db="EMBL/GenBank/DDBJ databases">
        <authorList>
            <person name="Chen Y."/>
            <person name="Shah S."/>
            <person name="Dougan E. K."/>
            <person name="Thang M."/>
            <person name="Chan C."/>
        </authorList>
    </citation>
    <scope>NUCLEOTIDE SEQUENCE [LARGE SCALE GENOMIC DNA]</scope>
</reference>
<evidence type="ECO:0000313" key="3">
    <source>
        <dbReference type="EMBL" id="CAI3976489.1"/>
    </source>
</evidence>
<feature type="coiled-coil region" evidence="1">
    <location>
        <begin position="365"/>
        <end position="392"/>
    </location>
</feature>
<dbReference type="EMBL" id="CAMXCT030000275">
    <property type="protein sequence ID" value="CAL4763801.1"/>
    <property type="molecule type" value="Genomic_DNA"/>
</dbReference>
<evidence type="ECO:0000313" key="5">
    <source>
        <dbReference type="Proteomes" id="UP001152797"/>
    </source>
</evidence>
<accession>A0A9P1FGT0</accession>
<keyword evidence="1" id="KW-0175">Coiled coil</keyword>
<keyword evidence="5" id="KW-1185">Reference proteome</keyword>
<dbReference type="PANTHER" id="PTHR23159:SF31">
    <property type="entry name" value="CENTROSOME-ASSOCIATED PROTEIN CEP250 ISOFORM X1"/>
    <property type="match status" value="1"/>
</dbReference>
<evidence type="ECO:0000313" key="4">
    <source>
        <dbReference type="EMBL" id="CAL4763801.1"/>
    </source>
</evidence>
<feature type="compositionally biased region" description="Polar residues" evidence="2">
    <location>
        <begin position="479"/>
        <end position="494"/>
    </location>
</feature>
<sequence length="494" mass="55370">MDPQSGQRPQSRVVHTPSSEQESLGIRTFHPDSADQTVVMERNAEELSSDVTDVIFQTVLRESPANVALKEQATKLEADLENAKGEMELAALKEEELHSRLKQAQDTSEELREQVKKLNEQLEEARGHSGTRDGDSDVGMLRAKVSELETEVSGLQHELSIRQASTVVPGDGEQMSFSAAASEENSLLGAAYQQISVLNTQLAHLYTELTMARTEAASLRAEKEQLEADDDGSANAEKLAAAEAATAAAQTENQRQAGQIADLVSDIRHLQLDLEYHQQKVDQLLEEKQMMMKDMKSLQQEVAEARQQLEEKDQLLKHQEVDLMHYRQMEQQSPRAKESDEGIIDALRTEAAAKDSALIVSHYELHKEKLMRDRLEQKNLKLMERMQKLMMVVETMRKDNVNLERTLASKDRMYEEKDAQLRIIMQKLRQVQKSQKGGKPKVASKPKAPVLELEGSMQNLPLLDSGRRSGSANGRRSGQNTPRASNGSPYTTRP</sequence>
<feature type="region of interest" description="Disordered" evidence="2">
    <location>
        <begin position="430"/>
        <end position="494"/>
    </location>
</feature>
<evidence type="ECO:0000256" key="1">
    <source>
        <dbReference type="SAM" id="Coils"/>
    </source>
</evidence>
<gene>
    <name evidence="3" type="ORF">C1SCF055_LOCUS4702</name>
</gene>
<name>A0A9P1FGT0_9DINO</name>
<dbReference type="AlphaFoldDB" id="A0A9P1FGT0"/>
<comment type="caution">
    <text evidence="3">The sequence shown here is derived from an EMBL/GenBank/DDBJ whole genome shotgun (WGS) entry which is preliminary data.</text>
</comment>
<feature type="coiled-coil region" evidence="1">
    <location>
        <begin position="66"/>
        <end position="158"/>
    </location>
</feature>
<evidence type="ECO:0000256" key="2">
    <source>
        <dbReference type="SAM" id="MobiDB-lite"/>
    </source>
</evidence>
<feature type="region of interest" description="Disordered" evidence="2">
    <location>
        <begin position="1"/>
        <end position="34"/>
    </location>
</feature>
<feature type="coiled-coil region" evidence="1">
    <location>
        <begin position="267"/>
        <end position="322"/>
    </location>
</feature>
<dbReference type="OrthoDB" id="426822at2759"/>
<protein>
    <submittedName>
        <fullName evidence="4">Centrosomal protein of 162 kDa</fullName>
    </submittedName>
</protein>
<dbReference type="Gene3D" id="1.10.287.1490">
    <property type="match status" value="1"/>
</dbReference>